<dbReference type="EMBL" id="CP120988">
    <property type="protein sequence ID" value="WLQ58955.1"/>
    <property type="molecule type" value="Genomic_DNA"/>
</dbReference>
<evidence type="ECO:0008006" key="3">
    <source>
        <dbReference type="Google" id="ProtNLM"/>
    </source>
</evidence>
<protein>
    <recommendedName>
        <fullName evidence="3">Secreted protein</fullName>
    </recommendedName>
</protein>
<reference evidence="1 2" key="1">
    <citation type="submission" date="2023-03" db="EMBL/GenBank/DDBJ databases">
        <title>Isolation and description of six Streptomyces strains from soil environments, able to metabolize different microbial glucans.</title>
        <authorList>
            <person name="Widen T."/>
            <person name="Larsbrink J."/>
        </authorList>
    </citation>
    <scope>NUCLEOTIDE SEQUENCE [LARGE SCALE GENOMIC DNA]</scope>
    <source>
        <strain evidence="1 2">Alt2</strain>
    </source>
</reference>
<name>A0ABY9IU55_9ACTN</name>
<proteinExistence type="predicted"/>
<gene>
    <name evidence="1" type="ORF">P8A19_27570</name>
</gene>
<evidence type="ECO:0000313" key="1">
    <source>
        <dbReference type="EMBL" id="WLQ58955.1"/>
    </source>
</evidence>
<sequence>MGSTTLALVVATVGVTGTLLSPLLAQRVVARVQAEQFDREQRAAHAQWLREQQVSEFIRRRDCYVTVNAAFRLYRTRLMDYLWDFDRGQATPEGREAVEEARRDHHSTFAEAQLIVSGTVLGELDGMTAALSEVYRRIMSLAEGHPDADGSFEEIRATDFPLLWERWDRMRNVMRADLGVGPGPEGRPPAGS</sequence>
<keyword evidence="2" id="KW-1185">Reference proteome</keyword>
<dbReference type="RefSeq" id="WP_306070100.1">
    <property type="nucleotide sequence ID" value="NZ_CP120988.1"/>
</dbReference>
<evidence type="ECO:0000313" key="2">
    <source>
        <dbReference type="Proteomes" id="UP001235744"/>
    </source>
</evidence>
<dbReference type="Proteomes" id="UP001235744">
    <property type="component" value="Chromosome"/>
</dbReference>
<accession>A0ABY9IU55</accession>
<organism evidence="1 2">
    <name type="scientific">Streptomyces poriferorum</name>
    <dbReference type="NCBI Taxonomy" id="2798799"/>
    <lineage>
        <taxon>Bacteria</taxon>
        <taxon>Bacillati</taxon>
        <taxon>Actinomycetota</taxon>
        <taxon>Actinomycetes</taxon>
        <taxon>Kitasatosporales</taxon>
        <taxon>Streptomycetaceae</taxon>
        <taxon>Streptomyces</taxon>
    </lineage>
</organism>